<name>A0A840PPX7_9ACTN</name>
<keyword evidence="3" id="KW-0479">Metal-binding</keyword>
<dbReference type="Gene3D" id="1.10.630.10">
    <property type="entry name" value="Cytochrome P450"/>
    <property type="match status" value="1"/>
</dbReference>
<evidence type="ECO:0000313" key="8">
    <source>
        <dbReference type="EMBL" id="MBB5139790.1"/>
    </source>
</evidence>
<keyword evidence="9" id="KW-1185">Reference proteome</keyword>
<dbReference type="GO" id="GO:0020037">
    <property type="term" value="F:heme binding"/>
    <property type="evidence" value="ECO:0007669"/>
    <property type="project" value="InterPro"/>
</dbReference>
<feature type="region of interest" description="Disordered" evidence="7">
    <location>
        <begin position="1"/>
        <end position="23"/>
    </location>
</feature>
<keyword evidence="6" id="KW-0503">Monooxygenase</keyword>
<dbReference type="Pfam" id="PF00067">
    <property type="entry name" value="p450"/>
    <property type="match status" value="1"/>
</dbReference>
<gene>
    <name evidence="8" type="ORF">HNP84_009554</name>
</gene>
<dbReference type="GO" id="GO:0004497">
    <property type="term" value="F:monooxygenase activity"/>
    <property type="evidence" value="ECO:0007669"/>
    <property type="project" value="UniProtKB-KW"/>
</dbReference>
<dbReference type="FunFam" id="1.10.630.10:FF:000018">
    <property type="entry name" value="Cytochrome P450 monooxygenase"/>
    <property type="match status" value="1"/>
</dbReference>
<evidence type="ECO:0000256" key="2">
    <source>
        <dbReference type="ARBA" id="ARBA00022617"/>
    </source>
</evidence>
<evidence type="ECO:0000256" key="4">
    <source>
        <dbReference type="ARBA" id="ARBA00023002"/>
    </source>
</evidence>
<keyword evidence="5" id="KW-0408">Iron</keyword>
<comment type="caution">
    <text evidence="8">The sequence shown here is derived from an EMBL/GenBank/DDBJ whole genome shotgun (WGS) entry which is preliminary data.</text>
</comment>
<dbReference type="PRINTS" id="PR00359">
    <property type="entry name" value="BP450"/>
</dbReference>
<evidence type="ECO:0000256" key="1">
    <source>
        <dbReference type="ARBA" id="ARBA00010617"/>
    </source>
</evidence>
<evidence type="ECO:0000313" key="9">
    <source>
        <dbReference type="Proteomes" id="UP000578449"/>
    </source>
</evidence>
<dbReference type="GO" id="GO:0005506">
    <property type="term" value="F:iron ion binding"/>
    <property type="evidence" value="ECO:0007669"/>
    <property type="project" value="InterPro"/>
</dbReference>
<evidence type="ECO:0000256" key="7">
    <source>
        <dbReference type="SAM" id="MobiDB-lite"/>
    </source>
</evidence>
<dbReference type="SUPFAM" id="SSF48264">
    <property type="entry name" value="Cytochrome P450"/>
    <property type="match status" value="1"/>
</dbReference>
<dbReference type="AlphaFoldDB" id="A0A840PPX7"/>
<evidence type="ECO:0000256" key="3">
    <source>
        <dbReference type="ARBA" id="ARBA00022723"/>
    </source>
</evidence>
<evidence type="ECO:0008006" key="10">
    <source>
        <dbReference type="Google" id="ProtNLM"/>
    </source>
</evidence>
<dbReference type="InterPro" id="IPR001128">
    <property type="entry name" value="Cyt_P450"/>
</dbReference>
<dbReference type="PANTHER" id="PTHR46696">
    <property type="entry name" value="P450, PUTATIVE (EUROFUNG)-RELATED"/>
    <property type="match status" value="1"/>
</dbReference>
<dbReference type="InterPro" id="IPR002397">
    <property type="entry name" value="Cyt_P450_B"/>
</dbReference>
<dbReference type="PANTHER" id="PTHR46696:SF1">
    <property type="entry name" value="CYTOCHROME P450 YJIB-RELATED"/>
    <property type="match status" value="1"/>
</dbReference>
<protein>
    <recommendedName>
        <fullName evidence="10">Cytochrome P450</fullName>
    </recommendedName>
</protein>
<evidence type="ECO:0000256" key="5">
    <source>
        <dbReference type="ARBA" id="ARBA00023004"/>
    </source>
</evidence>
<accession>A0A840PPX7</accession>
<dbReference type="EMBL" id="JACHGN010000033">
    <property type="protein sequence ID" value="MBB5139790.1"/>
    <property type="molecule type" value="Genomic_DNA"/>
</dbReference>
<dbReference type="GO" id="GO:0016705">
    <property type="term" value="F:oxidoreductase activity, acting on paired donors, with incorporation or reduction of molecular oxygen"/>
    <property type="evidence" value="ECO:0007669"/>
    <property type="project" value="InterPro"/>
</dbReference>
<dbReference type="Proteomes" id="UP000578449">
    <property type="component" value="Unassembled WGS sequence"/>
</dbReference>
<keyword evidence="2" id="KW-0349">Heme</keyword>
<dbReference type="RefSeq" id="WP_221337640.1">
    <property type="nucleotide sequence ID" value="NZ_BAABIX010000041.1"/>
</dbReference>
<comment type="similarity">
    <text evidence="1">Belongs to the cytochrome P450 family.</text>
</comment>
<keyword evidence="4" id="KW-0560">Oxidoreductase</keyword>
<evidence type="ECO:0000256" key="6">
    <source>
        <dbReference type="ARBA" id="ARBA00023033"/>
    </source>
</evidence>
<dbReference type="CDD" id="cd11031">
    <property type="entry name" value="Cyp158A-like"/>
    <property type="match status" value="1"/>
</dbReference>
<reference evidence="8 9" key="1">
    <citation type="submission" date="2020-08" db="EMBL/GenBank/DDBJ databases">
        <title>Genomic Encyclopedia of Type Strains, Phase IV (KMG-IV): sequencing the most valuable type-strain genomes for metagenomic binning, comparative biology and taxonomic classification.</title>
        <authorList>
            <person name="Goeker M."/>
        </authorList>
    </citation>
    <scope>NUCLEOTIDE SEQUENCE [LARGE SCALE GENOMIC DNA]</scope>
    <source>
        <strain evidence="8 9">DSM 45615</strain>
    </source>
</reference>
<organism evidence="8 9">
    <name type="scientific">Thermocatellispora tengchongensis</name>
    <dbReference type="NCBI Taxonomy" id="1073253"/>
    <lineage>
        <taxon>Bacteria</taxon>
        <taxon>Bacillati</taxon>
        <taxon>Actinomycetota</taxon>
        <taxon>Actinomycetes</taxon>
        <taxon>Streptosporangiales</taxon>
        <taxon>Streptosporangiaceae</taxon>
        <taxon>Thermocatellispora</taxon>
    </lineage>
</organism>
<proteinExistence type="inferred from homology"/>
<dbReference type="InterPro" id="IPR036396">
    <property type="entry name" value="Cyt_P450_sf"/>
</dbReference>
<sequence>MTDTTAQFPFPPTSPEKAHEQMRRIREDRPMTQVQYAFGGKVWAIHRHAAVKQMLEDRRFVRKPFATGAMEVPYPVQFPDFLKTTMQFADPPEHTRLRRLVAKAFTMRRVELLREKTRRFAEDLLDAMERKGPPADLVRDYTLQVPILVLSELLGVPAADRDKFTAWSQVMLATNGLSEQELAEHGAALYTYLVELIAARRAEPADDLLSALATAREKDDSLTDEEILPIAMLLLVAGFDNTANFATQGVLALLRNPDQLRVFLADIDGVAPTLADEVLRHGGFALGNDVEGSAGLVPFVATEDVEIDGQLVRAGECVMADISTANHDENAFADPERFDVTRSPNPHLTLSHGLHHCLGASLARMEMQVIIGSVFRRFPGLALAGEESYATDFLTAGMSSLPVTW</sequence>